<gene>
    <name evidence="2" type="ORF">D6201_01895</name>
</gene>
<dbReference type="Proteomes" id="UP000285232">
    <property type="component" value="Unassembled WGS sequence"/>
</dbReference>
<reference evidence="2 3" key="1">
    <citation type="journal article" date="2017" name="Int. J. Syst. Evol. Microbiol.">
        <title>Erythrobacter aquimixticola sp. nov., isolated from the junction between the ocean and a freshwater spring.</title>
        <authorList>
            <person name="Park S."/>
            <person name="Jung Y.T."/>
            <person name="Choi S.J."/>
            <person name="Yoon J.H."/>
        </authorList>
    </citation>
    <scope>NUCLEOTIDE SEQUENCE [LARGE SCALE GENOMIC DNA]</scope>
    <source>
        <strain evidence="2 3">JSSK-14</strain>
    </source>
</reference>
<comment type="caution">
    <text evidence="2">The sequence shown here is derived from an EMBL/GenBank/DDBJ whole genome shotgun (WGS) entry which is preliminary data.</text>
</comment>
<sequence>MAVLTNLLTQLDSASPRVAAQAAHFLFTHPLPPAIGTKSEKRLAMLAQRKLAEGERADLTVAGYRIATYRFAATAPRIGTILMVHGWTSAAAFMTAPITRLRAMGYNVVAYDMPAHGKSSGRRAELMDCVLALIAVADHFGPIDHVIAHSFGGPVTTLALTSEASAGLTDETGLIFIASPNRLGDVTEGFARYIGLTRDAQAIFEEMLVEPFGVDLDAMDASLMLSDLPNPLTVLHSRDDREVAFDAAEKFAALGERVDLRALDGLGHRRILHAQPSLSVLMEAVQP</sequence>
<dbReference type="GO" id="GO:0016787">
    <property type="term" value="F:hydrolase activity"/>
    <property type="evidence" value="ECO:0007669"/>
    <property type="project" value="UniProtKB-KW"/>
</dbReference>
<evidence type="ECO:0000259" key="1">
    <source>
        <dbReference type="Pfam" id="PF12697"/>
    </source>
</evidence>
<dbReference type="OrthoDB" id="9815441at2"/>
<dbReference type="Gene3D" id="3.40.50.1820">
    <property type="entry name" value="alpha/beta hydrolase"/>
    <property type="match status" value="1"/>
</dbReference>
<dbReference type="AlphaFoldDB" id="A0A419RR91"/>
<accession>A0A419RR91</accession>
<dbReference type="InterPro" id="IPR000073">
    <property type="entry name" value="AB_hydrolase_1"/>
</dbReference>
<dbReference type="EMBL" id="RAHX01000001">
    <property type="protein sequence ID" value="RJY08274.1"/>
    <property type="molecule type" value="Genomic_DNA"/>
</dbReference>
<evidence type="ECO:0000313" key="2">
    <source>
        <dbReference type="EMBL" id="RJY08274.1"/>
    </source>
</evidence>
<dbReference type="SUPFAM" id="SSF53474">
    <property type="entry name" value="alpha/beta-Hydrolases"/>
    <property type="match status" value="1"/>
</dbReference>
<protein>
    <submittedName>
        <fullName evidence="2">Alpha/beta hydrolase</fullName>
    </submittedName>
</protein>
<organism evidence="2 3">
    <name type="scientific">Aurantiacibacter aquimixticola</name>
    <dbReference type="NCBI Taxonomy" id="1958945"/>
    <lineage>
        <taxon>Bacteria</taxon>
        <taxon>Pseudomonadati</taxon>
        <taxon>Pseudomonadota</taxon>
        <taxon>Alphaproteobacteria</taxon>
        <taxon>Sphingomonadales</taxon>
        <taxon>Erythrobacteraceae</taxon>
        <taxon>Aurantiacibacter</taxon>
    </lineage>
</organism>
<dbReference type="InterPro" id="IPR029058">
    <property type="entry name" value="AB_hydrolase_fold"/>
</dbReference>
<dbReference type="RefSeq" id="WP_120047161.1">
    <property type="nucleotide sequence ID" value="NZ_RAHX01000001.1"/>
</dbReference>
<evidence type="ECO:0000313" key="3">
    <source>
        <dbReference type="Proteomes" id="UP000285232"/>
    </source>
</evidence>
<feature type="domain" description="AB hydrolase-1" evidence="1">
    <location>
        <begin position="81"/>
        <end position="276"/>
    </location>
</feature>
<keyword evidence="2" id="KW-0378">Hydrolase</keyword>
<keyword evidence="3" id="KW-1185">Reference proteome</keyword>
<proteinExistence type="predicted"/>
<name>A0A419RR91_9SPHN</name>
<dbReference type="Pfam" id="PF12697">
    <property type="entry name" value="Abhydrolase_6"/>
    <property type="match status" value="1"/>
</dbReference>